<feature type="transmembrane region" description="Helical" evidence="1">
    <location>
        <begin position="290"/>
        <end position="306"/>
    </location>
</feature>
<feature type="signal peptide" evidence="2">
    <location>
        <begin position="1"/>
        <end position="18"/>
    </location>
</feature>
<keyword evidence="1" id="KW-0472">Membrane</keyword>
<evidence type="ECO:0000256" key="1">
    <source>
        <dbReference type="SAM" id="Phobius"/>
    </source>
</evidence>
<gene>
    <name evidence="3" type="ORF">IZO911_LOCUS19943</name>
</gene>
<feature type="chain" id="PRO_5032383669" evidence="2">
    <location>
        <begin position="19"/>
        <end position="307"/>
    </location>
</feature>
<evidence type="ECO:0000256" key="2">
    <source>
        <dbReference type="SAM" id="SignalP"/>
    </source>
</evidence>
<keyword evidence="2" id="KW-0732">Signal</keyword>
<keyword evidence="1" id="KW-1133">Transmembrane helix</keyword>
<comment type="caution">
    <text evidence="3">The sequence shown here is derived from an EMBL/GenBank/DDBJ whole genome shotgun (WGS) entry which is preliminary data.</text>
</comment>
<reference evidence="3" key="1">
    <citation type="submission" date="2021-02" db="EMBL/GenBank/DDBJ databases">
        <authorList>
            <person name="Nowell W R."/>
        </authorList>
    </citation>
    <scope>NUCLEOTIDE SEQUENCE</scope>
</reference>
<evidence type="ECO:0000313" key="3">
    <source>
        <dbReference type="EMBL" id="CAF1043812.1"/>
    </source>
</evidence>
<dbReference type="AlphaFoldDB" id="A0A814JXB2"/>
<dbReference type="Proteomes" id="UP000663860">
    <property type="component" value="Unassembled WGS sequence"/>
</dbReference>
<dbReference type="EMBL" id="CAJNOE010000203">
    <property type="protein sequence ID" value="CAF1043812.1"/>
    <property type="molecule type" value="Genomic_DNA"/>
</dbReference>
<accession>A0A814JXB2</accession>
<proteinExistence type="predicted"/>
<name>A0A814JXB2_9BILA</name>
<feature type="transmembrane region" description="Helical" evidence="1">
    <location>
        <begin position="225"/>
        <end position="243"/>
    </location>
</feature>
<protein>
    <submittedName>
        <fullName evidence="3">Uncharacterized protein</fullName>
    </submittedName>
</protein>
<sequence>MIRILLTVYLLCFIEIHAIRRRCINSGVLFSDQIARSPLIVYGESLAKNIYVESDTESLFNVTFRIDCILKGQIIESQIKITEAGIKAGHMACQWLDPGQYYVVFLEKWGTNLNEYRPLDFQEHIGDNTTYELLTKTCHLTKNLPLHSTTNNCPNVSFSGFCPHDSNDITVIPKQGWADTINTNARSSYFDHGSLFQLQSNVTVPRDPVMSQTRYISNKSARSSIISKVSFAIGILFMILGWADTINTNARSSYFDHGSLFQLQSNVTVPRDPIMSQTRYIPNKSARSSIISKVLFAIGILFMILGY</sequence>
<keyword evidence="1" id="KW-0812">Transmembrane</keyword>
<evidence type="ECO:0000313" key="4">
    <source>
        <dbReference type="Proteomes" id="UP000663860"/>
    </source>
</evidence>
<organism evidence="3 4">
    <name type="scientific">Adineta steineri</name>
    <dbReference type="NCBI Taxonomy" id="433720"/>
    <lineage>
        <taxon>Eukaryota</taxon>
        <taxon>Metazoa</taxon>
        <taxon>Spiralia</taxon>
        <taxon>Gnathifera</taxon>
        <taxon>Rotifera</taxon>
        <taxon>Eurotatoria</taxon>
        <taxon>Bdelloidea</taxon>
        <taxon>Adinetida</taxon>
        <taxon>Adinetidae</taxon>
        <taxon>Adineta</taxon>
    </lineage>
</organism>